<dbReference type="PANTHER" id="PTHR42922:SF1">
    <property type="entry name" value="PHOSPHATE TRANSPORT SYSTEM PERMEASE PROTEIN PSTA"/>
    <property type="match status" value="1"/>
</dbReference>
<proteinExistence type="inferred from homology"/>
<accession>A0A2T7W8F3</accession>
<comment type="similarity">
    <text evidence="3 10">Belongs to the binding-protein-dependent transport system permease family. CysTW subfamily.</text>
</comment>
<evidence type="ECO:0000313" key="13">
    <source>
        <dbReference type="EMBL" id="PVE66029.1"/>
    </source>
</evidence>
<dbReference type="GO" id="GO:0035435">
    <property type="term" value="P:phosphate ion transmembrane transport"/>
    <property type="evidence" value="ECO:0007669"/>
    <property type="project" value="InterPro"/>
</dbReference>
<dbReference type="InterPro" id="IPR051408">
    <property type="entry name" value="Phosphate_transprt_permease"/>
</dbReference>
<feature type="transmembrane region" description="Helical" evidence="10">
    <location>
        <begin position="56"/>
        <end position="76"/>
    </location>
</feature>
<dbReference type="NCBIfam" id="TIGR00974">
    <property type="entry name" value="3a0107s02c"/>
    <property type="match status" value="1"/>
</dbReference>
<feature type="transmembrane region" description="Helical" evidence="10">
    <location>
        <begin position="169"/>
        <end position="197"/>
    </location>
</feature>
<comment type="caution">
    <text evidence="13">The sequence shown here is derived from an EMBL/GenBank/DDBJ whole genome shotgun (WGS) entry which is preliminary data.</text>
</comment>
<evidence type="ECO:0000256" key="2">
    <source>
        <dbReference type="ARBA" id="ARBA00004651"/>
    </source>
</evidence>
<evidence type="ECO:0000256" key="1">
    <source>
        <dbReference type="ARBA" id="ARBA00003510"/>
    </source>
</evidence>
<dbReference type="PANTHER" id="PTHR42922">
    <property type="entry name" value="PHOSPHATE TRANSPORT SYSTEM PERMEASE PROTEIN PSTA"/>
    <property type="match status" value="1"/>
</dbReference>
<feature type="region of interest" description="Disordered" evidence="11">
    <location>
        <begin position="410"/>
        <end position="446"/>
    </location>
</feature>
<dbReference type="SUPFAM" id="SSF161098">
    <property type="entry name" value="MetI-like"/>
    <property type="match status" value="1"/>
</dbReference>
<comment type="function">
    <text evidence="1">Part of the binding-protein-dependent transport system for phosphate; probably responsible for the translocation of the substrate across the membrane.</text>
</comment>
<keyword evidence="6" id="KW-0592">Phosphate transport</keyword>
<keyword evidence="8 10" id="KW-1133">Transmembrane helix</keyword>
<dbReference type="Pfam" id="PF00528">
    <property type="entry name" value="BPD_transp_1"/>
    <property type="match status" value="1"/>
</dbReference>
<evidence type="ECO:0000256" key="5">
    <source>
        <dbReference type="ARBA" id="ARBA00022475"/>
    </source>
</evidence>
<evidence type="ECO:0000256" key="9">
    <source>
        <dbReference type="ARBA" id="ARBA00023136"/>
    </source>
</evidence>
<keyword evidence="5 10" id="KW-1003">Cell membrane</keyword>
<protein>
    <recommendedName>
        <fullName evidence="10">Phosphate transport system permease protein PstA</fullName>
    </recommendedName>
</protein>
<comment type="subcellular location">
    <subcellularLocation>
        <location evidence="2 10">Cell membrane</location>
        <topology evidence="2 10">Multi-pass membrane protein</topology>
    </subcellularLocation>
</comment>
<evidence type="ECO:0000256" key="8">
    <source>
        <dbReference type="ARBA" id="ARBA00022989"/>
    </source>
</evidence>
<sequence length="446" mass="46846">MTLDATLTPARDDVTRVLTTASVRTPSRGRTVLPDPGTEPIGPRRRVRGVPAEERFNLIGALCAALAVATLLFGWLTPMTGAIGWAVVAYLAFIAIYALLIILRADRLEVADRVMTALLYSAGALLLAALVFVVAFTLIRGFDAVTHLNFFVETMKFAGPLDPLTTGGIAHAIVGTLIQISIALAIAVPLGIATAVFMNEIGGRFARFVRTISDAMTALPSIVAGLFIYAAVITLVTQERSGFAASLAITVMMLPIIIRASDVVLRLVPGNLREASYALGASRWRTVWTVVLPTSRSGLATAVILGTARGVGETSPVLLTSGVTAVMNTNPFQGAMISLPLQVFDMVKSPEPTMIARGFGAAATLIALVLVLFVVARAIGGKGPGQLSPRRRRARAAASLDDLARIERRAATAAAAPAPASPSETTVDDSPRTSPSSHPRPAQENP</sequence>
<gene>
    <name evidence="13" type="primary">pstA</name>
    <name evidence="13" type="ORF">DC432_12960</name>
</gene>
<reference evidence="13 14" key="1">
    <citation type="submission" date="2018-04" db="EMBL/GenBank/DDBJ databases">
        <authorList>
            <person name="Go L.Y."/>
            <person name="Mitchell J.A."/>
        </authorList>
    </citation>
    <scope>NUCLEOTIDE SEQUENCE [LARGE SCALE GENOMIC DNA]</scope>
    <source>
        <strain evidence="13 14">TPD7010</strain>
    </source>
</reference>
<keyword evidence="7 10" id="KW-0812">Transmembrane</keyword>
<evidence type="ECO:0000256" key="4">
    <source>
        <dbReference type="ARBA" id="ARBA00022448"/>
    </source>
</evidence>
<evidence type="ECO:0000259" key="12">
    <source>
        <dbReference type="PROSITE" id="PS50928"/>
    </source>
</evidence>
<evidence type="ECO:0000256" key="3">
    <source>
        <dbReference type="ARBA" id="ARBA00007069"/>
    </source>
</evidence>
<evidence type="ECO:0000256" key="11">
    <source>
        <dbReference type="SAM" id="MobiDB-lite"/>
    </source>
</evidence>
<keyword evidence="9 10" id="KW-0472">Membrane</keyword>
<feature type="transmembrane region" description="Helical" evidence="10">
    <location>
        <begin position="354"/>
        <end position="376"/>
    </location>
</feature>
<feature type="domain" description="ABC transmembrane type-1" evidence="12">
    <location>
        <begin position="173"/>
        <end position="376"/>
    </location>
</feature>
<dbReference type="AlphaFoldDB" id="A0A2T7W8F3"/>
<evidence type="ECO:0000256" key="10">
    <source>
        <dbReference type="RuleBase" id="RU363043"/>
    </source>
</evidence>
<feature type="transmembrane region" description="Helical" evidence="10">
    <location>
        <begin position="243"/>
        <end position="265"/>
    </location>
</feature>
<feature type="compositionally biased region" description="Low complexity" evidence="11">
    <location>
        <begin position="411"/>
        <end position="425"/>
    </location>
</feature>
<organism evidence="13 14">
    <name type="scientific">Microbacterium testaceum</name>
    <name type="common">Aureobacterium testaceum</name>
    <name type="synonym">Brevibacterium testaceum</name>
    <dbReference type="NCBI Taxonomy" id="2033"/>
    <lineage>
        <taxon>Bacteria</taxon>
        <taxon>Bacillati</taxon>
        <taxon>Actinomycetota</taxon>
        <taxon>Actinomycetes</taxon>
        <taxon>Micrococcales</taxon>
        <taxon>Microbacteriaceae</taxon>
        <taxon>Microbacterium</taxon>
    </lineage>
</organism>
<name>A0A2T7W8F3_MICTE</name>
<dbReference type="CDD" id="cd06261">
    <property type="entry name" value="TM_PBP2"/>
    <property type="match status" value="1"/>
</dbReference>
<evidence type="ECO:0000256" key="7">
    <source>
        <dbReference type="ARBA" id="ARBA00022692"/>
    </source>
</evidence>
<dbReference type="RefSeq" id="WP_116538235.1">
    <property type="nucleotide sequence ID" value="NZ_QDFT01000038.1"/>
</dbReference>
<dbReference type="Gene3D" id="1.10.3720.10">
    <property type="entry name" value="MetI-like"/>
    <property type="match status" value="1"/>
</dbReference>
<dbReference type="GO" id="GO:0005315">
    <property type="term" value="F:phosphate transmembrane transporter activity"/>
    <property type="evidence" value="ECO:0007669"/>
    <property type="project" value="InterPro"/>
</dbReference>
<dbReference type="PROSITE" id="PS50928">
    <property type="entry name" value="ABC_TM1"/>
    <property type="match status" value="1"/>
</dbReference>
<keyword evidence="4" id="KW-0813">Transport</keyword>
<feature type="transmembrane region" description="Helical" evidence="10">
    <location>
        <begin position="117"/>
        <end position="139"/>
    </location>
</feature>
<evidence type="ECO:0000313" key="14">
    <source>
        <dbReference type="Proteomes" id="UP000244649"/>
    </source>
</evidence>
<dbReference type="InterPro" id="IPR035906">
    <property type="entry name" value="MetI-like_sf"/>
</dbReference>
<dbReference type="InterPro" id="IPR005672">
    <property type="entry name" value="Phosphate_PstA"/>
</dbReference>
<dbReference type="Proteomes" id="UP000244649">
    <property type="component" value="Unassembled WGS sequence"/>
</dbReference>
<dbReference type="GO" id="GO:0005886">
    <property type="term" value="C:plasma membrane"/>
    <property type="evidence" value="ECO:0007669"/>
    <property type="project" value="UniProtKB-SubCell"/>
</dbReference>
<feature type="transmembrane region" description="Helical" evidence="10">
    <location>
        <begin position="218"/>
        <end position="237"/>
    </location>
</feature>
<feature type="transmembrane region" description="Helical" evidence="10">
    <location>
        <begin position="82"/>
        <end position="105"/>
    </location>
</feature>
<dbReference type="InterPro" id="IPR000515">
    <property type="entry name" value="MetI-like"/>
</dbReference>
<evidence type="ECO:0000256" key="6">
    <source>
        <dbReference type="ARBA" id="ARBA00022592"/>
    </source>
</evidence>
<dbReference type="EMBL" id="QDFT01000038">
    <property type="protein sequence ID" value="PVE66029.1"/>
    <property type="molecule type" value="Genomic_DNA"/>
</dbReference>